<keyword evidence="2" id="KW-1185">Reference proteome</keyword>
<accession>A0ABX4FF97</accession>
<dbReference type="Proteomes" id="UP000216524">
    <property type="component" value="Unassembled WGS sequence"/>
</dbReference>
<reference evidence="1 2" key="1">
    <citation type="submission" date="2017-05" db="EMBL/GenBank/DDBJ databases">
        <title>Complete and WGS of Bordetella genogroups.</title>
        <authorList>
            <person name="Spilker T."/>
            <person name="Lipuma J."/>
        </authorList>
    </citation>
    <scope>NUCLEOTIDE SEQUENCE [LARGE SCALE GENOMIC DNA]</scope>
    <source>
        <strain evidence="1 2">AU3139</strain>
    </source>
</reference>
<dbReference type="PANTHER" id="PTHR30037">
    <property type="entry name" value="DNA-3-METHYLADENINE GLYCOSYLASE 1"/>
    <property type="match status" value="1"/>
</dbReference>
<dbReference type="PANTHER" id="PTHR30037:SF4">
    <property type="entry name" value="DNA-3-METHYLADENINE GLYCOSYLASE I"/>
    <property type="match status" value="1"/>
</dbReference>
<proteinExistence type="predicted"/>
<dbReference type="Gene3D" id="1.10.340.30">
    <property type="entry name" value="Hypothetical protein, domain 2"/>
    <property type="match status" value="1"/>
</dbReference>
<protein>
    <submittedName>
        <fullName evidence="1">3-methyladenine DNA glycosylase</fullName>
    </submittedName>
</protein>
<dbReference type="InterPro" id="IPR052891">
    <property type="entry name" value="DNA-3mA_glycosylase"/>
</dbReference>
<evidence type="ECO:0000313" key="1">
    <source>
        <dbReference type="EMBL" id="OZI80869.1"/>
    </source>
</evidence>
<sequence length="225" mass="25508">MLASVVPELAFLSARLMDPRTDFADGLTRCGWLDHSVDYVAYHDHEWGRPQADDRALFEQLCLEGFQSGLSWRTILNKRAAFRRAFADFDMERVAGFDERRVEALLQDAGIVRHRGKIEAVINNARRALALRDRDGSLAAFFWRYEAPPRGADAPFEVLASTAESEALSKALKKQGWSFVGPTTVYAFMQSVGMVNDHHPLCHHHAACEQARYRFQRPDREAPST</sequence>
<dbReference type="InterPro" id="IPR011257">
    <property type="entry name" value="DNA_glycosylase"/>
</dbReference>
<organism evidence="1 2">
    <name type="scientific">Bordetella genomosp. 6</name>
    <dbReference type="NCBI Taxonomy" id="463024"/>
    <lineage>
        <taxon>Bacteria</taxon>
        <taxon>Pseudomonadati</taxon>
        <taxon>Pseudomonadota</taxon>
        <taxon>Betaproteobacteria</taxon>
        <taxon>Burkholderiales</taxon>
        <taxon>Alcaligenaceae</taxon>
        <taxon>Bordetella</taxon>
    </lineage>
</organism>
<evidence type="ECO:0000313" key="2">
    <source>
        <dbReference type="Proteomes" id="UP000216524"/>
    </source>
</evidence>
<dbReference type="InterPro" id="IPR005019">
    <property type="entry name" value="Adenine_glyco"/>
</dbReference>
<dbReference type="Pfam" id="PF03352">
    <property type="entry name" value="Adenine_glyco"/>
    <property type="match status" value="1"/>
</dbReference>
<gene>
    <name evidence="1" type="ORF">CAL23_03855</name>
</gene>
<name>A0ABX4FF97_9BORD</name>
<dbReference type="SUPFAM" id="SSF48150">
    <property type="entry name" value="DNA-glycosylase"/>
    <property type="match status" value="1"/>
</dbReference>
<dbReference type="RefSeq" id="WP_094829400.1">
    <property type="nucleotide sequence ID" value="NZ_NEVV01000001.1"/>
</dbReference>
<dbReference type="EMBL" id="NEVV01000001">
    <property type="protein sequence ID" value="OZI80869.1"/>
    <property type="molecule type" value="Genomic_DNA"/>
</dbReference>
<comment type="caution">
    <text evidence="1">The sequence shown here is derived from an EMBL/GenBank/DDBJ whole genome shotgun (WGS) entry which is preliminary data.</text>
</comment>